<keyword evidence="2" id="KW-1185">Reference proteome</keyword>
<organism evidence="1 2">
    <name type="scientific">Grifola frondosa</name>
    <name type="common">Maitake</name>
    <name type="synonym">Polyporus frondosus</name>
    <dbReference type="NCBI Taxonomy" id="5627"/>
    <lineage>
        <taxon>Eukaryota</taxon>
        <taxon>Fungi</taxon>
        <taxon>Dikarya</taxon>
        <taxon>Basidiomycota</taxon>
        <taxon>Agaricomycotina</taxon>
        <taxon>Agaricomycetes</taxon>
        <taxon>Polyporales</taxon>
        <taxon>Grifolaceae</taxon>
        <taxon>Grifola</taxon>
    </lineage>
</organism>
<dbReference type="STRING" id="5627.A0A1C7LWC2"/>
<reference evidence="1 2" key="1">
    <citation type="submission" date="2016-03" db="EMBL/GenBank/DDBJ databases">
        <title>Whole genome sequencing of Grifola frondosa 9006-11.</title>
        <authorList>
            <person name="Min B."/>
            <person name="Park H."/>
            <person name="Kim J.-G."/>
            <person name="Cho H."/>
            <person name="Oh Y.-L."/>
            <person name="Kong W.-S."/>
            <person name="Choi I.-G."/>
        </authorList>
    </citation>
    <scope>NUCLEOTIDE SEQUENCE [LARGE SCALE GENOMIC DNA]</scope>
    <source>
        <strain evidence="1 2">9006-11</strain>
    </source>
</reference>
<proteinExistence type="predicted"/>
<protein>
    <recommendedName>
        <fullName evidence="3">Protein kinase domain-containing protein</fullName>
    </recommendedName>
</protein>
<dbReference type="Proteomes" id="UP000092993">
    <property type="component" value="Unassembled WGS sequence"/>
</dbReference>
<evidence type="ECO:0008006" key="3">
    <source>
        <dbReference type="Google" id="ProtNLM"/>
    </source>
</evidence>
<accession>A0A1C7LWC2</accession>
<comment type="caution">
    <text evidence="1">The sequence shown here is derived from an EMBL/GenBank/DDBJ whole genome shotgun (WGS) entry which is preliminary data.</text>
</comment>
<dbReference type="EMBL" id="LUGG01000020">
    <property type="protein sequence ID" value="OBZ68367.1"/>
    <property type="molecule type" value="Genomic_DNA"/>
</dbReference>
<gene>
    <name evidence="1" type="ORF">A0H81_11647</name>
</gene>
<name>A0A1C7LWC2_GRIFR</name>
<dbReference type="OrthoDB" id="2751906at2759"/>
<dbReference type="OMA" id="TANNIMH"/>
<sequence>MEVIFNASTIYKLGTPDNVSAPPTWTAQVMWDPDRPYQASLSGADHPIHGARGSKCIYRAILQQHGSNKDGRSATPVNAALKWVTGDVRVGFLKWEVGCYENQLRKLQGIAVPRCYGFFAGFVENTRVGCLVLEWCGGDLYLDEIEMNRQCMLAAARMHEAGILHGHLDERHFVVADDRTLRVIGFKYAGDHHCHGAIPFSTADPGPEAGDPKPEDSCLELTVLESIYGKYEEGSDMLMDHLVFKWTDVHKKM</sequence>
<dbReference type="InterPro" id="IPR011009">
    <property type="entry name" value="Kinase-like_dom_sf"/>
</dbReference>
<dbReference type="SUPFAM" id="SSF56112">
    <property type="entry name" value="Protein kinase-like (PK-like)"/>
    <property type="match status" value="1"/>
</dbReference>
<evidence type="ECO:0000313" key="2">
    <source>
        <dbReference type="Proteomes" id="UP000092993"/>
    </source>
</evidence>
<evidence type="ECO:0000313" key="1">
    <source>
        <dbReference type="EMBL" id="OBZ68367.1"/>
    </source>
</evidence>
<dbReference type="AlphaFoldDB" id="A0A1C7LWC2"/>